<accession>A0A2Z7CPD4</accession>
<organism evidence="2 3">
    <name type="scientific">Dorcoceras hygrometricum</name>
    <dbReference type="NCBI Taxonomy" id="472368"/>
    <lineage>
        <taxon>Eukaryota</taxon>
        <taxon>Viridiplantae</taxon>
        <taxon>Streptophyta</taxon>
        <taxon>Embryophyta</taxon>
        <taxon>Tracheophyta</taxon>
        <taxon>Spermatophyta</taxon>
        <taxon>Magnoliopsida</taxon>
        <taxon>eudicotyledons</taxon>
        <taxon>Gunneridae</taxon>
        <taxon>Pentapetalae</taxon>
        <taxon>asterids</taxon>
        <taxon>lamiids</taxon>
        <taxon>Lamiales</taxon>
        <taxon>Gesneriaceae</taxon>
        <taxon>Didymocarpoideae</taxon>
        <taxon>Trichosporeae</taxon>
        <taxon>Loxocarpinae</taxon>
        <taxon>Dorcoceras</taxon>
    </lineage>
</organism>
<dbReference type="Pfam" id="PF13889">
    <property type="entry name" value="Chromosome_seg"/>
    <property type="match status" value="1"/>
</dbReference>
<name>A0A2Z7CPD4_9LAMI</name>
<dbReference type="PANTHER" id="PTHR13199:SF11">
    <property type="entry name" value="PROTEIN ATOSSA"/>
    <property type="match status" value="1"/>
</dbReference>
<evidence type="ECO:0000313" key="2">
    <source>
        <dbReference type="EMBL" id="KZV46484.1"/>
    </source>
</evidence>
<dbReference type="InterPro" id="IPR033473">
    <property type="entry name" value="Atos-like_C"/>
</dbReference>
<gene>
    <name evidence="2" type="ORF">F511_10589</name>
</gene>
<evidence type="ECO:0000313" key="3">
    <source>
        <dbReference type="Proteomes" id="UP000250235"/>
    </source>
</evidence>
<reference evidence="2 3" key="1">
    <citation type="journal article" date="2015" name="Proc. Natl. Acad. Sci. U.S.A.">
        <title>The resurrection genome of Boea hygrometrica: A blueprint for survival of dehydration.</title>
        <authorList>
            <person name="Xiao L."/>
            <person name="Yang G."/>
            <person name="Zhang L."/>
            <person name="Yang X."/>
            <person name="Zhao S."/>
            <person name="Ji Z."/>
            <person name="Zhou Q."/>
            <person name="Hu M."/>
            <person name="Wang Y."/>
            <person name="Chen M."/>
            <person name="Xu Y."/>
            <person name="Jin H."/>
            <person name="Xiao X."/>
            <person name="Hu G."/>
            <person name="Bao F."/>
            <person name="Hu Y."/>
            <person name="Wan P."/>
            <person name="Li L."/>
            <person name="Deng X."/>
            <person name="Kuang T."/>
            <person name="Xiang C."/>
            <person name="Zhu J.K."/>
            <person name="Oliver M.J."/>
            <person name="He Y."/>
        </authorList>
    </citation>
    <scope>NUCLEOTIDE SEQUENCE [LARGE SCALE GENOMIC DNA]</scope>
    <source>
        <strain evidence="3">cv. XS01</strain>
    </source>
</reference>
<proteinExistence type="predicted"/>
<dbReference type="AlphaFoldDB" id="A0A2Z7CPD4"/>
<protein>
    <recommendedName>
        <fullName evidence="1">Atos-like conserved domain-containing protein</fullName>
    </recommendedName>
</protein>
<dbReference type="InterPro" id="IPR051506">
    <property type="entry name" value="ATOS_Transcription_Regulators"/>
</dbReference>
<dbReference type="Proteomes" id="UP000250235">
    <property type="component" value="Unassembled WGS sequence"/>
</dbReference>
<evidence type="ECO:0000259" key="1">
    <source>
        <dbReference type="SMART" id="SM01177"/>
    </source>
</evidence>
<dbReference type="SMART" id="SM01177">
    <property type="entry name" value="DUF4210"/>
    <property type="match status" value="1"/>
</dbReference>
<feature type="domain" description="Atos-like conserved" evidence="1">
    <location>
        <begin position="396"/>
        <end position="455"/>
    </location>
</feature>
<keyword evidence="3" id="KW-1185">Reference proteome</keyword>
<sequence length="661" mass="72919">MGLPQVPSCNIVEEVSASVSTIMDIPARFVGVSGCDLSGMYIGHLSNRMPGDSSSTSSSRDHAKDSDIVTLSKGGASNMHILRIESTKNCYLHEDTGKFMQTPVSRIVGFKSNALVNHAKQDIQLDNGYSSSSISSSCDPTDFSGSMVRKRLLSPLNGKHLPDRFNGEPLGIGKSLFHSPSHLSGGDYNLILTENKKAHLRNSEYDSPLIWLTSNFSKTNMLHEEECGRNSSIITDGPLLENHEYLSQIQSSSCRGYGYYRKSIETHSNSEAIDIPPHECVATPQLSLSPLGPRYCERMRNSRGCGDSKKEHFESYITYKDMEISLEGTVSTGLSSHKDEYGVFPGNILEDEVFPMNFEQITTDSMMEIPGQSLKHATLSARPGRSLGELSVRRSLVGSFEESLLSGRLASGIVRQKLDGFLAVLNITGGRFSPHPQKLPFAVTSVDGDNYLLYCSSIDLAGGRLPSNECEGPKLKRSLSINSSSNETRLRIPMKGRLQLRSGMIVGTIKCINFVKSESYPGNKVLSNPERTPIHTFFCNYDLSDMPAGTKTFLRQKSTLSVDRSQQKDSGLRNEGTLPMISKSGSGVLQYILHIRFLCPHRKKYSRDAQKCKSGPSYPARSCADSEGERRFYLYNDMKVVFPQRHSDSDEGKVCLLVFAG</sequence>
<dbReference type="InterPro" id="IPR025261">
    <property type="entry name" value="Atos-like_cons_dom"/>
</dbReference>
<dbReference type="OrthoDB" id="8625101at2759"/>
<dbReference type="PANTHER" id="PTHR13199">
    <property type="entry name" value="GH03947P"/>
    <property type="match status" value="1"/>
</dbReference>
<dbReference type="EMBL" id="KQ995661">
    <property type="protein sequence ID" value="KZV46484.1"/>
    <property type="molecule type" value="Genomic_DNA"/>
</dbReference>